<evidence type="ECO:0000313" key="1">
    <source>
        <dbReference type="EMBL" id="WIM06366.1"/>
    </source>
</evidence>
<dbReference type="SFLD" id="SFLDG01212">
    <property type="entry name" value="Phytoene_synthase_like"/>
    <property type="match status" value="1"/>
</dbReference>
<sequence>MAAELHQTHYENFPIASILLPRDLREPVAAIYAFARSADDFADEGDLPAAERLALLDEYGAELDAIEAGQSTTHPVFLRLRPAIAAHGLPLRLFRDLLDAFRQDVTKARYADFGELTDYCRRSADPVGRLLLHLFRAATPENLRASDRICSALQLINHWQDVAIDFRKPRLYLPQEDLARFGVTEDQIGAGIADDNWRTLMKFEVDRARAMMLEGAPLGRALPGRIGLEIRAIVASGLRILEKIEAAGYDVLNRRPVLGALDWPRILFRAMPP</sequence>
<protein>
    <submittedName>
        <fullName evidence="1">Squalene synthase HpnC</fullName>
        <ecNumber evidence="1">2.5.1.21</ecNumber>
    </submittedName>
</protein>
<dbReference type="InterPro" id="IPR044843">
    <property type="entry name" value="Trans_IPPS_bact-type"/>
</dbReference>
<keyword evidence="1" id="KW-0808">Transferase</keyword>
<gene>
    <name evidence="1" type="primary">hpnC</name>
    <name evidence="1" type="ORF">OHM77_03515</name>
</gene>
<dbReference type="Pfam" id="PF00494">
    <property type="entry name" value="SQS_PSY"/>
    <property type="match status" value="1"/>
</dbReference>
<dbReference type="EC" id="2.5.1.21" evidence="1"/>
<accession>A0AA49FLV4</accession>
<dbReference type="KEGG" id="npv:OHM77_03515"/>
<dbReference type="NCBIfam" id="TIGR03464">
    <property type="entry name" value="HpnC"/>
    <property type="match status" value="1"/>
</dbReference>
<dbReference type="GO" id="GO:0004311">
    <property type="term" value="F:geranylgeranyl diphosphate synthase activity"/>
    <property type="evidence" value="ECO:0007669"/>
    <property type="project" value="InterPro"/>
</dbReference>
<dbReference type="InterPro" id="IPR002060">
    <property type="entry name" value="Squ/phyt_synthse"/>
</dbReference>
<dbReference type="InterPro" id="IPR008949">
    <property type="entry name" value="Isoprenoid_synthase_dom_sf"/>
</dbReference>
<dbReference type="SFLD" id="SFLDS00005">
    <property type="entry name" value="Isoprenoid_Synthase_Type_I"/>
    <property type="match status" value="1"/>
</dbReference>
<reference evidence="1" key="1">
    <citation type="journal article" date="2023" name="Nat. Microbiol.">
        <title>Enrichment and characterization of a nitric oxide-reducing microbial community in a continuous bioreactor.</title>
        <authorList>
            <person name="Garrido-Amador P."/>
            <person name="Stortenbeker N."/>
            <person name="Wessels H.J.C.T."/>
            <person name="Speth D.R."/>
            <person name="Garcia-Heredia I."/>
            <person name="Kartal B."/>
        </authorList>
    </citation>
    <scope>NUCLEOTIDE SEQUENCE</scope>
    <source>
        <strain evidence="1">MAG1</strain>
    </source>
</reference>
<dbReference type="PANTHER" id="PTHR31480">
    <property type="entry name" value="BIFUNCTIONAL LYCOPENE CYCLASE/PHYTOENE SYNTHASE"/>
    <property type="match status" value="1"/>
</dbReference>
<dbReference type="AlphaFoldDB" id="A0AA49FLV4"/>
<dbReference type="SUPFAM" id="SSF48576">
    <property type="entry name" value="Terpenoid synthases"/>
    <property type="match status" value="1"/>
</dbReference>
<name>A0AA49FLV4_9PROT</name>
<dbReference type="EMBL" id="CP107246">
    <property type="protein sequence ID" value="WIM06366.1"/>
    <property type="molecule type" value="Genomic_DNA"/>
</dbReference>
<dbReference type="InterPro" id="IPR033904">
    <property type="entry name" value="Trans_IPPS_HH"/>
</dbReference>
<dbReference type="SFLD" id="SFLDG01018">
    <property type="entry name" value="Squalene/Phytoene_Synthase_Lik"/>
    <property type="match status" value="1"/>
</dbReference>
<dbReference type="InterPro" id="IPR017827">
    <property type="entry name" value="HSQ_synthase_HpnC"/>
</dbReference>
<dbReference type="CDD" id="cd00683">
    <property type="entry name" value="Trans_IPPS_HH"/>
    <property type="match status" value="1"/>
</dbReference>
<dbReference type="Proteomes" id="UP001234916">
    <property type="component" value="Chromosome"/>
</dbReference>
<dbReference type="GO" id="GO:0016114">
    <property type="term" value="P:terpenoid biosynthetic process"/>
    <property type="evidence" value="ECO:0007669"/>
    <property type="project" value="UniProtKB-ARBA"/>
</dbReference>
<dbReference type="GO" id="GO:0051996">
    <property type="term" value="F:squalene synthase [NAD(P)H] activity"/>
    <property type="evidence" value="ECO:0007669"/>
    <property type="project" value="UniProtKB-EC"/>
</dbReference>
<organism evidence="1">
    <name type="scientific">Candidatus Nitricoxidivorans perseverans</name>
    <dbReference type="NCBI Taxonomy" id="2975601"/>
    <lineage>
        <taxon>Bacteria</taxon>
        <taxon>Pseudomonadati</taxon>
        <taxon>Pseudomonadota</taxon>
        <taxon>Betaproteobacteria</taxon>
        <taxon>Nitrosomonadales</taxon>
        <taxon>Sterolibacteriaceae</taxon>
        <taxon>Candidatus Nitricoxidivorans</taxon>
    </lineage>
</organism>
<dbReference type="Gene3D" id="1.10.600.10">
    <property type="entry name" value="Farnesyl Diphosphate Synthase"/>
    <property type="match status" value="1"/>
</dbReference>
<proteinExistence type="predicted"/>